<dbReference type="Pfam" id="PF13360">
    <property type="entry name" value="PQQ_2"/>
    <property type="match status" value="1"/>
</dbReference>
<feature type="signal peptide" evidence="5">
    <location>
        <begin position="1"/>
        <end position="29"/>
    </location>
</feature>
<keyword evidence="4" id="KW-0843">Virulence</keyword>
<dbReference type="Proteomes" id="UP000199305">
    <property type="component" value="Unassembled WGS sequence"/>
</dbReference>
<dbReference type="InterPro" id="IPR036116">
    <property type="entry name" value="FN3_sf"/>
</dbReference>
<dbReference type="InterPro" id="IPR022385">
    <property type="entry name" value="Rhs_assc_core"/>
</dbReference>
<dbReference type="NCBIfam" id="TIGR03696">
    <property type="entry name" value="Rhs_assc_core"/>
    <property type="match status" value="1"/>
</dbReference>
<evidence type="ECO:0000313" key="9">
    <source>
        <dbReference type="Proteomes" id="UP000199305"/>
    </source>
</evidence>
<dbReference type="OrthoDB" id="7059642at2"/>
<dbReference type="SMART" id="SM00564">
    <property type="entry name" value="PQQ"/>
    <property type="match status" value="4"/>
</dbReference>
<protein>
    <submittedName>
        <fullName evidence="8">RHS repeat-associated core domain-containing protein</fullName>
    </submittedName>
</protein>
<dbReference type="InterPro" id="IPR028994">
    <property type="entry name" value="Integrin_alpha_N"/>
</dbReference>
<keyword evidence="5" id="KW-0732">Signal</keyword>
<dbReference type="GO" id="GO:0005737">
    <property type="term" value="C:cytoplasm"/>
    <property type="evidence" value="ECO:0007669"/>
    <property type="project" value="InterPro"/>
</dbReference>
<feature type="domain" description="Teneurin-like YD-shell" evidence="7">
    <location>
        <begin position="2949"/>
        <end position="3058"/>
    </location>
</feature>
<dbReference type="InterPro" id="IPR056823">
    <property type="entry name" value="TEN-like_YD-shell"/>
</dbReference>
<keyword evidence="3" id="KW-0677">Repeat</keyword>
<dbReference type="SUPFAM" id="SSF49265">
    <property type="entry name" value="Fibronectin type III"/>
    <property type="match status" value="1"/>
</dbReference>
<dbReference type="EMBL" id="FNFH01000002">
    <property type="protein sequence ID" value="SDJ87086.1"/>
    <property type="molecule type" value="Genomic_DNA"/>
</dbReference>
<evidence type="ECO:0000256" key="2">
    <source>
        <dbReference type="ARBA" id="ARBA00022525"/>
    </source>
</evidence>
<dbReference type="Pfam" id="PF25023">
    <property type="entry name" value="TEN_YD-shell"/>
    <property type="match status" value="1"/>
</dbReference>
<keyword evidence="2" id="KW-0964">Secreted</keyword>
<comment type="subcellular location">
    <subcellularLocation>
        <location evidence="1">Secreted</location>
    </subcellularLocation>
</comment>
<dbReference type="PANTHER" id="PTHR32305">
    <property type="match status" value="1"/>
</dbReference>
<dbReference type="Gene3D" id="2.60.40.10">
    <property type="entry name" value="Immunoglobulins"/>
    <property type="match status" value="4"/>
</dbReference>
<evidence type="ECO:0000256" key="5">
    <source>
        <dbReference type="SAM" id="SignalP"/>
    </source>
</evidence>
<sequence>MGKGFRGSAFLIAIKIMCGLLCTCFIAMASAQTSYTGNPTTFEGFPPSISINDGSESNDGIYTVRVKASEYCPDGCSFYKYNFYVSESKDGVSWTELETELASSSSIFEIPVERDDGRYYYKASVVSLWYGSNGYCCKGLQTESETISILVNTLEKPGQPEITEIPDPIDAEDGAYDIGWERVTAGDVEFYLVQEREGNQVDWCSADNSLTGTKKEHGNCYSQKSAADKATNFPVDGRSYGSYQYRVFACNSLECGTPSDPVTVNVQKIPAPKVAWLDPKAGDTLKVGDFVTLRAYAVDEGGRAISLEFFRNSEDYIINRNEKPQVDTSCNNCFYLNWPSVQSETTQLIVRATNSAGKVTKATIPVTVSENSQPEVFFDLDALPQEIVAGQQVTLRAEASDPDGSIDGVNFLVGGTVAGAGAKVGELSGRDIYEYQWTVPSAGTYRVGALVVDNEGAEAETYHDVTFLALAPPEAPEWVKVDGQLAPIPDNTTGYYTVSWKERAGATHGYMLQQLQEGVDTDFQDVPTPHGALSAYLPNQAQGTYRYRVASCNAAGCGEFGTEIRMDVVLSAPRAPKELQVAPDFANYDLTGQYALQWKEVTTYPRPDYYLLEEKAGGLDSTAEWVRVSPGDLSSRVEFEKKSPGSFSYRAKACNAFDCSPAGEIVTLTVQPPTLLEAQPSCDGQCLQLRGSGLDPRSTFTLTDLQTGGQQQLTGESLIWQAPIGEDAATYVRLSLDEAAQAILFDEKKKGLRVSVDNLNGEKAGITAYGDEKIELLSQITSGPAVGADGTIYVGSGQKVFALNPEDGSIVSGWPYTTGDLVKATPTIDSVNGNIYVGSLDDNLYALTQLGLEKWRLETGGDLVSSAVLDDRRIIYQGSMDGVLYAVQAENGAIQWTYPAGAGIAETPVLAGNGTLYFTTVASSEVYALGRGILGPDQLVWESRDKSLLAAQLEELSWQPAESQLPEYQAAARLYRLLLQPPLQLSRDVLTFWTYALVNGASVDEVAGAFLRSDTGKSNFPSTQGNAAFVDALYARAFGSTGHPEFTSGGQTWTRTSLLDALAGSASRAAVAALFAQSMEYTAATNEVTRRSFDYFYTQDYSWAVFSCDEGDEYTRDCDGDSLPDYWEIMFFGDTDSEDAEGDADGDGTSNREAFLAGLDPCANLCRYGVTTTAPDSAPMPTLDPGKLAVAAQVGSLPGNFRVNEAGAATYSIPLSLPAGTAGVVPEVSLNYSSQAGNGLLGHGWSIGGLSAISRCRQTLGQDGQARPITWTAEDRFCLDGQRLLVVSGEYGEPGSRYRTEIDSFAVVTAHGGEPGNPGYFTVERKDGSISYYGQDHQARLDTDSGALAWAISRFEDSAGNPFQFFYSTGAGHRIEEIAYAYTGAGSNPGAKIVFDYEERLDPIEGFSAGEAVVTNERLANIFVQNSVAGSLQQVRKYELEYDDYPADRLSRLARIRQCADNLCQPWTVFDWRLPEPGNFASYAADTVTLSTQEDRVAVGTRPADINGDGRMDLVWLEPDFDPDGDGGSEVDYQWFKYVLAEGDGFGAERNVYREDDDTSRPYEWQMIDYNADGRADLVTYLNDRKHWGVVVAQPDADGNWTLSGSPRYLPELTERRAKFIDINGDGLVDYLTGNEYRLLEPSTAPSSSTYYGFGDSHTANLGIDWKLVEFDGFTRSAFDRVTVTINSATRPADFNGDGIVDPVASLNVTADCPPGEEPGSRGCKYYNGLMVMASSAVGEYGSYAFLGEVDTVESMDINGDGLPDIIYRRGATGYYRLNNGRDFEPEVNLGELPRERQYFDYDSDGNVDLVWHDDKAARLKVRLWRTLEQDFGPAGSFRKTSGDKNAAHLFVDMNGDGVTDYVNIEDDIAELYLARGFRVPVNVVEKVTNGLGAETDISYGSLTNSGHYKRRDVSATTEERCKSAKYSDGLYEPGLGDFAEWCRDYAVADLADYYGYLNDAWEGEDRLGKVSPTLELMGPMYVVTRVDSSAPAAANPAAKSAVSYYYAQAKVQAGGRGMLGFEQLTTVDEQTGVETTTTYRQDFPFQGYPQSTEVRSAQGHLLSESRNTWRLKNAAGNAWQEAWSERAREKGSADLGPLQPWLEKTEETSYELVNNGAEQGSQLKSVMTENEYDTHGNPLSIVVTTSGDGDTFVTATTNEYGPGRSLSLGGGERTLSTFAELGRLTRTEVEHSRTVDGVYDSELRTSEFDYYTSGKWAGLLKEEVIEPDAEDAVLTLTTTYTYDDFGNKAGITRSTAGEESRSSYSFFKGNRGRYLEREENVYGQVAQRVKDRNHLGQPVHVTDMAGVSSFHRYDAFGRKVLDYSETGAHSITLLAAAGSHCPEGTAYQQVTRKAGGGESLTCFDVLARETRTATRGFDGQWVYADTEYDNLGRVTRKSEPYGGSPGAGEFWTVMDYDILGRVIGTDMPGTVSNNGYEGLESGIPHDVHVDYRGYTTVTTNPEGHTKTETRNAQGELVYVRDHLEGTIEYRYDAQGNLRFVTRRAADSGTVPVTEMRYDKLGRKEYMNDPDKGEWHYGYNGFGELEWQIDAKQQVVINRYDRLGRLVSRTDHGSVGEERGEDFVPDSSIAGNIEGDTLWSYNNEAGWDEDVPPGALLGVIDAQSGFARVPSYDRFGRPDSELTSLAEGDDHWTRTTYDEYGRPFQQFDAAGDGSWRSSATESRYNQYGYLSAVVDAENINQAAAENYYTVLEMDERGNVTRSLQGNGVTTVREYDPATGRLERQSASVLGVTQVQDLTYEWDNLGNLEYRHERSGNKDLYEEFDYDGLNRLRSAQVSGRAAQTVKYDGFGNIDYKSDVGHYRYGSGCDRGYGPNAVCETSDGVAYHYDANGNMVSDTSGRSLEYSTFDKPLLIQKGGHTTEFRYGPDRSRYLRIDTDSSGTRTETRYIGNVEKIERSDGFREIKRYLPGGAVVTLATESDGSTQRTSRYLHKDHLGSIDVITDSNGAVVQEMSFDAWGQRRNAQSWEALVKADLTGFDTSLTTRGYTGHEMLDQVGLVHMNGRIYDARLGRFMQADPFVQAASDTQMFNRYSYVRNNPLNATDPSGYFIFTLGAMALIAAADVTAVWAIGLIMGAAGFLDALSQGASFSEALKAGVIQGVSAAAFAGIGQALPGMENVPARMLASGVVGGITSVLQGGKFGHGFVSAGIGAAVGSAKGLKLQSGQGWANLGRAVARVTIAGTVSRATGGKFGNGAAFAAFSVAIEAASTAQISESSAEGEIDFSTEGTESERRERFSKITAGEDNVKFEDKYVGKQRNADGSTTRYETKSAKEFQEWLSTEPVDARRSYINGQRSKFLFFEKITLYRTSVMGFNGRIFLPDGMELSGYFSPLERGYITFGHELAHRNGFEVGNNNVSHVWSNLNGYSRCLSANMCASQGWSF</sequence>
<proteinExistence type="predicted"/>
<feature type="domain" description="Pyrrolo-quinoline quinone repeat" evidence="6">
    <location>
        <begin position="756"/>
        <end position="912"/>
    </location>
</feature>
<reference evidence="9" key="1">
    <citation type="submission" date="2016-10" db="EMBL/GenBank/DDBJ databases">
        <authorList>
            <person name="Varghese N."/>
            <person name="Submissions S."/>
        </authorList>
    </citation>
    <scope>NUCLEOTIDE SEQUENCE [LARGE SCALE GENOMIC DNA]</scope>
    <source>
        <strain evidence="9">CGMCC 1.10658</strain>
    </source>
</reference>
<evidence type="ECO:0000256" key="3">
    <source>
        <dbReference type="ARBA" id="ARBA00022737"/>
    </source>
</evidence>
<feature type="chain" id="PRO_5011632466" evidence="5">
    <location>
        <begin position="30"/>
        <end position="3402"/>
    </location>
</feature>
<evidence type="ECO:0000256" key="1">
    <source>
        <dbReference type="ARBA" id="ARBA00004613"/>
    </source>
</evidence>
<dbReference type="Pfam" id="PF03534">
    <property type="entry name" value="SpvB"/>
    <property type="match status" value="1"/>
</dbReference>
<keyword evidence="9" id="KW-1185">Reference proteome</keyword>
<evidence type="ECO:0000259" key="6">
    <source>
        <dbReference type="Pfam" id="PF13360"/>
    </source>
</evidence>
<dbReference type="InterPro" id="IPR003284">
    <property type="entry name" value="Sal_SpvB"/>
</dbReference>
<name>A0A1G8X9U9_9GAMM</name>
<dbReference type="InterPro" id="IPR011047">
    <property type="entry name" value="Quinoprotein_ADH-like_sf"/>
</dbReference>
<dbReference type="Pfam" id="PF17957">
    <property type="entry name" value="Big_7"/>
    <property type="match status" value="1"/>
</dbReference>
<dbReference type="InterPro" id="IPR018391">
    <property type="entry name" value="PQQ_b-propeller_rpt"/>
</dbReference>
<evidence type="ECO:0000256" key="4">
    <source>
        <dbReference type="ARBA" id="ARBA00023026"/>
    </source>
</evidence>
<gene>
    <name evidence="8" type="ORF">SAMN05216212_1011</name>
</gene>
<dbReference type="Gene3D" id="2.40.10.480">
    <property type="match status" value="1"/>
</dbReference>
<dbReference type="SUPFAM" id="SSF50998">
    <property type="entry name" value="Quinoprotein alcohol dehydrogenase-like"/>
    <property type="match status" value="1"/>
</dbReference>
<dbReference type="InterPro" id="IPR013783">
    <property type="entry name" value="Ig-like_fold"/>
</dbReference>
<dbReference type="GO" id="GO:0005576">
    <property type="term" value="C:extracellular region"/>
    <property type="evidence" value="ECO:0007669"/>
    <property type="project" value="UniProtKB-SubCell"/>
</dbReference>
<dbReference type="Gene3D" id="2.180.10.10">
    <property type="entry name" value="RHS repeat-associated core"/>
    <property type="match status" value="3"/>
</dbReference>
<evidence type="ECO:0000259" key="7">
    <source>
        <dbReference type="Pfam" id="PF25023"/>
    </source>
</evidence>
<dbReference type="InterPro" id="IPR002372">
    <property type="entry name" value="PQQ_rpt_dom"/>
</dbReference>
<accession>A0A1G8X9U9</accession>
<dbReference type="PANTHER" id="PTHR32305:SF15">
    <property type="entry name" value="PROTEIN RHSA-RELATED"/>
    <property type="match status" value="1"/>
</dbReference>
<organism evidence="8 9">
    <name type="scientific">Microbulbifer yueqingensis</name>
    <dbReference type="NCBI Taxonomy" id="658219"/>
    <lineage>
        <taxon>Bacteria</taxon>
        <taxon>Pseudomonadati</taxon>
        <taxon>Pseudomonadota</taxon>
        <taxon>Gammaproteobacteria</taxon>
        <taxon>Cellvibrionales</taxon>
        <taxon>Microbulbiferaceae</taxon>
        <taxon>Microbulbifer</taxon>
    </lineage>
</organism>
<dbReference type="SUPFAM" id="SSF69318">
    <property type="entry name" value="Integrin alpha N-terminal domain"/>
    <property type="match status" value="1"/>
</dbReference>
<evidence type="ECO:0000313" key="8">
    <source>
        <dbReference type="EMBL" id="SDJ87086.1"/>
    </source>
</evidence>
<dbReference type="Gene3D" id="2.40.128.630">
    <property type="match status" value="1"/>
</dbReference>
<dbReference type="STRING" id="658219.SAMN05216212_1011"/>
<dbReference type="InterPro" id="IPR050708">
    <property type="entry name" value="T6SS_VgrG/RHS"/>
</dbReference>